<reference evidence="1 2" key="1">
    <citation type="submission" date="2020-09" db="EMBL/GenBank/DDBJ databases">
        <title>Biosynthesis of the nuclear factor of activated T cells inhibitor NFAT-133 and its congeners in Streptomyces pactum.</title>
        <authorList>
            <person name="Zhou W."/>
            <person name="Posri P."/>
            <person name="Abugrain M.E."/>
            <person name="Weisberg A.J."/>
            <person name="Chang J.H."/>
            <person name="Mahmud T."/>
        </authorList>
    </citation>
    <scope>NUCLEOTIDE SEQUENCE [LARGE SCALE GENOMIC DNA]</scope>
    <source>
        <strain evidence="1 2">ATCC 27456</strain>
    </source>
</reference>
<evidence type="ECO:0000313" key="2">
    <source>
        <dbReference type="Proteomes" id="UP000807371"/>
    </source>
</evidence>
<dbReference type="Proteomes" id="UP000807371">
    <property type="component" value="Unassembled WGS sequence"/>
</dbReference>
<name>A0ABS0NP45_9ACTN</name>
<sequence>MAVSMYVVRSATEPERVVYETHAIEAVADRAGVHAEVQSRTHDVTLRSKAHARAIAEADGYELREDGEAWESLPEDD</sequence>
<organism evidence="1 2">
    <name type="scientific">Streptomyces pactum</name>
    <dbReference type="NCBI Taxonomy" id="68249"/>
    <lineage>
        <taxon>Bacteria</taxon>
        <taxon>Bacillati</taxon>
        <taxon>Actinomycetota</taxon>
        <taxon>Actinomycetes</taxon>
        <taxon>Kitasatosporales</taxon>
        <taxon>Streptomycetaceae</taxon>
        <taxon>Streptomyces</taxon>
    </lineage>
</organism>
<evidence type="ECO:0000313" key="1">
    <source>
        <dbReference type="EMBL" id="MBH5336986.1"/>
    </source>
</evidence>
<comment type="caution">
    <text evidence="1">The sequence shown here is derived from an EMBL/GenBank/DDBJ whole genome shotgun (WGS) entry which is preliminary data.</text>
</comment>
<gene>
    <name evidence="1" type="ORF">IHE55_20345</name>
</gene>
<dbReference type="EMBL" id="JACYXC010000001">
    <property type="protein sequence ID" value="MBH5336986.1"/>
    <property type="molecule type" value="Genomic_DNA"/>
</dbReference>
<accession>A0ABS0NP45</accession>
<proteinExistence type="predicted"/>
<protein>
    <submittedName>
        <fullName evidence="1">Uncharacterized protein</fullName>
    </submittedName>
</protein>
<keyword evidence="2" id="KW-1185">Reference proteome</keyword>
<dbReference type="RefSeq" id="WP_197990324.1">
    <property type="nucleotide sequence ID" value="NZ_JACYXC010000001.1"/>
</dbReference>